<organism evidence="1 2">
    <name type="scientific">Portunus trituberculatus</name>
    <name type="common">Swimming crab</name>
    <name type="synonym">Neptunus trituberculatus</name>
    <dbReference type="NCBI Taxonomy" id="210409"/>
    <lineage>
        <taxon>Eukaryota</taxon>
        <taxon>Metazoa</taxon>
        <taxon>Ecdysozoa</taxon>
        <taxon>Arthropoda</taxon>
        <taxon>Crustacea</taxon>
        <taxon>Multicrustacea</taxon>
        <taxon>Malacostraca</taxon>
        <taxon>Eumalacostraca</taxon>
        <taxon>Eucarida</taxon>
        <taxon>Decapoda</taxon>
        <taxon>Pleocyemata</taxon>
        <taxon>Brachyura</taxon>
        <taxon>Eubrachyura</taxon>
        <taxon>Portunoidea</taxon>
        <taxon>Portunidae</taxon>
        <taxon>Portuninae</taxon>
        <taxon>Portunus</taxon>
    </lineage>
</organism>
<dbReference type="AlphaFoldDB" id="A0A5B7G0B2"/>
<proteinExistence type="predicted"/>
<evidence type="ECO:0000313" key="2">
    <source>
        <dbReference type="Proteomes" id="UP000324222"/>
    </source>
</evidence>
<protein>
    <submittedName>
        <fullName evidence="1">Uncharacterized protein</fullName>
    </submittedName>
</protein>
<evidence type="ECO:0000313" key="1">
    <source>
        <dbReference type="EMBL" id="MPC49904.1"/>
    </source>
</evidence>
<dbReference type="Proteomes" id="UP000324222">
    <property type="component" value="Unassembled WGS sequence"/>
</dbReference>
<gene>
    <name evidence="1" type="ORF">E2C01_043719</name>
</gene>
<sequence>MPLDLAQAKICSTIVLRLSLILPQQSKQAIAVVLSERMQIREPASQTQVEDGGQALRQRVTQLLLTMEMACELLESFSEGHISNRITLRLTSKEHVKIIQWVRHGPLRRTVRSCNGLILQRGDVMETTKVGIVSR</sequence>
<comment type="caution">
    <text evidence="1">The sequence shown here is derived from an EMBL/GenBank/DDBJ whole genome shotgun (WGS) entry which is preliminary data.</text>
</comment>
<dbReference type="EMBL" id="VSRR010009171">
    <property type="protein sequence ID" value="MPC49904.1"/>
    <property type="molecule type" value="Genomic_DNA"/>
</dbReference>
<accession>A0A5B7G0B2</accession>
<keyword evidence="2" id="KW-1185">Reference proteome</keyword>
<name>A0A5B7G0B2_PORTR</name>
<reference evidence="1 2" key="1">
    <citation type="submission" date="2019-05" db="EMBL/GenBank/DDBJ databases">
        <title>Another draft genome of Portunus trituberculatus and its Hox gene families provides insights of decapod evolution.</title>
        <authorList>
            <person name="Jeong J.-H."/>
            <person name="Song I."/>
            <person name="Kim S."/>
            <person name="Choi T."/>
            <person name="Kim D."/>
            <person name="Ryu S."/>
            <person name="Kim W."/>
        </authorList>
    </citation>
    <scope>NUCLEOTIDE SEQUENCE [LARGE SCALE GENOMIC DNA]</scope>
    <source>
        <tissue evidence="1">Muscle</tissue>
    </source>
</reference>